<proteinExistence type="predicted"/>
<evidence type="ECO:0000313" key="1">
    <source>
        <dbReference type="EMBL" id="UXD22031.1"/>
    </source>
</evidence>
<dbReference type="KEGG" id="ipc:IPA_01005"/>
<name>A0A977KBW5_9CREN</name>
<dbReference type="AlphaFoldDB" id="A0A977KBW5"/>
<keyword evidence="2" id="KW-1185">Reference proteome</keyword>
<dbReference type="Proteomes" id="UP001063698">
    <property type="component" value="Chromosome"/>
</dbReference>
<dbReference type="EMBL" id="CP006868">
    <property type="protein sequence ID" value="UXD22031.1"/>
    <property type="molecule type" value="Genomic_DNA"/>
</dbReference>
<evidence type="ECO:0000313" key="2">
    <source>
        <dbReference type="Proteomes" id="UP001063698"/>
    </source>
</evidence>
<protein>
    <submittedName>
        <fullName evidence="1">Uncharacterized protein</fullName>
    </submittedName>
</protein>
<organism evidence="1 2">
    <name type="scientific">Ignicoccus pacificus DSM 13166</name>
    <dbReference type="NCBI Taxonomy" id="940294"/>
    <lineage>
        <taxon>Archaea</taxon>
        <taxon>Thermoproteota</taxon>
        <taxon>Thermoprotei</taxon>
        <taxon>Desulfurococcales</taxon>
        <taxon>Desulfurococcaceae</taxon>
        <taxon>Ignicoccus</taxon>
    </lineage>
</organism>
<reference evidence="1" key="1">
    <citation type="submission" date="2013-11" db="EMBL/GenBank/DDBJ databases">
        <title>Comparative genomics of Ignicoccus.</title>
        <authorList>
            <person name="Podar M."/>
        </authorList>
    </citation>
    <scope>NUCLEOTIDE SEQUENCE</scope>
    <source>
        <strain evidence="1">DSM 13166</strain>
    </source>
</reference>
<sequence length="138" mass="15816">MYVKFKRGALKVEIHGNALIVGDRIVLDARSITFPKGSKVYQGEPDKKRRVLVIEHEELKLEEFPPTVDMVSGERRYFHGFELRAADLDFEKYLTVVVPGSFLYDYAIITPSKTEIVMSAKRNAYLEETSKASIIYLL</sequence>
<gene>
    <name evidence="1" type="ORF">IPA_01005</name>
</gene>
<accession>A0A977KBW5</accession>